<organism evidence="3 4">
    <name type="scientific">Cyanophage P-RSM1</name>
    <dbReference type="NCBI Taxonomy" id="536444"/>
    <lineage>
        <taxon>Viruses</taxon>
        <taxon>Duplodnaviria</taxon>
        <taxon>Heunggongvirae</taxon>
        <taxon>Uroviricota</taxon>
        <taxon>Caudoviricetes</taxon>
        <taxon>Pantevenvirales</taxon>
        <taxon>Kyanoviridae</taxon>
        <taxon>Emcearvirus</taxon>
        <taxon>Emcearvirus gerard</taxon>
    </lineage>
</organism>
<sequence length="857" mass="92186">MAKIVAYKFVNPGGGSVRSSGGIAARNQLLGVNRIGASTQSLANTLNDITKINNAFKRTETEIEKKQRRKLQRERDNAAEERQEGKSVEKGKDPTGEYTKTLKRGKPKGLLKGALGMKNGFFGFLSGFLAPIAGLVQKLMAKALFFALLKYLSDPKKTEEVKVFIEKSSFVFTKLWEFGSMLVGGVMDTVGQVVGKESTLVERLVGLGKIVGAITGITLALQGVNFVRDALGLVDTVEDVADAADAANDLRRAKNQRKVAKELAEQLGENAGKIASKRYRYIVEEFGDEAAEVFLDTMKKTGDLKEANKAVNAFRKTAETVDTAKDIAKGLDAAGDVPAKPGFFQKMSQRIAERVDTVTQSARSKVDEGVQFASKGLKRATKFVRNFNFEDFASKLPKLNIKLPKLGIIDGLKSIPEKAAKRYQQIAEGAGTIYKNVRSALGGIMDNVGSGLAKLGAGARDIFLKQVYQRFKPFFDGIYGVIKPIGKNFKKLLFKIPGMEKAGKVLSGMGIDGLPGLMKAGSGKIGARANSFLPLVGSIANFLFAYQRLSQGDTIGALVEGTSGAIQFSGDLASLTGVGLGPGAILTAASYGGDAYMFLRDFIPEIQETEEKVVNGMGLGGIKKFIDEAYAKVLPGLGTIMKAMSGDLEGAKKMHADQSNFMGHGTALEARKERLSEENADRNLEVTEKGEIKETKTTVVSNQMGLMEMLNSGDRNLISNALFQMRSNARTSDESFSDFDGNPAYEKDIDIILNNPNGYSISNGRPTVVKKGETIEGDLDFAKGGLVPGVFSAVKEKASDVLANTDLSQKISIVKGMAEQYFVPLVLNQLTPMPTPVPINSGGGKVAKVSTSITRRL</sequence>
<protein>
    <submittedName>
        <fullName evidence="3">Uncharacterized protein</fullName>
    </submittedName>
</protein>
<dbReference type="EMBL" id="HQ634175">
    <property type="protein sequence ID" value="AGH26391.1"/>
    <property type="molecule type" value="Genomic_DNA"/>
</dbReference>
<evidence type="ECO:0000313" key="3">
    <source>
        <dbReference type="EMBL" id="AGH26391.1"/>
    </source>
</evidence>
<dbReference type="RefSeq" id="YP_007877626.1">
    <property type="nucleotide sequence ID" value="NC_021071.1"/>
</dbReference>
<name>M4QGA5_9CAUD</name>
<accession>M4QGA5</accession>
<dbReference type="Proteomes" id="UP000201235">
    <property type="component" value="Segment"/>
</dbReference>
<evidence type="ECO:0000313" key="4">
    <source>
        <dbReference type="Proteomes" id="UP000201235"/>
    </source>
</evidence>
<evidence type="ECO:0000256" key="1">
    <source>
        <dbReference type="SAM" id="Coils"/>
    </source>
</evidence>
<feature type="region of interest" description="Disordered" evidence="2">
    <location>
        <begin position="67"/>
        <end position="103"/>
    </location>
</feature>
<proteinExistence type="predicted"/>
<feature type="coiled-coil region" evidence="1">
    <location>
        <begin position="243"/>
        <end position="270"/>
    </location>
</feature>
<gene>
    <name evidence="3" type="ORF">CPPG_00074</name>
</gene>
<evidence type="ECO:0000256" key="2">
    <source>
        <dbReference type="SAM" id="MobiDB-lite"/>
    </source>
</evidence>
<dbReference type="OrthoDB" id="6408at10239"/>
<dbReference type="KEGG" id="vg:15312043"/>
<keyword evidence="4" id="KW-1185">Reference proteome</keyword>
<keyword evidence="1" id="KW-0175">Coiled coil</keyword>
<feature type="compositionally biased region" description="Basic and acidic residues" evidence="2">
    <location>
        <begin position="73"/>
        <end position="95"/>
    </location>
</feature>
<reference evidence="3 4" key="1">
    <citation type="submission" date="2010-11" db="EMBL/GenBank/DDBJ databases">
        <title>The Genome Sequence of Cyanophage P-RSM1.</title>
        <authorList>
            <consortium name="The Broad Institute Genome Sequencing Platform"/>
            <person name="Henn M.R."/>
            <person name="Sullivan M.S."/>
            <person name="Osburne M.S."/>
            <person name="Levin J."/>
            <person name="Malboeuf C."/>
            <person name="Casali M."/>
            <person name="Russ C."/>
            <person name="Lennon N."/>
            <person name="Chapman S.B."/>
            <person name="Erlich R."/>
            <person name="Young S.K."/>
            <person name="Yandava C."/>
            <person name="Zeng Q."/>
            <person name="Alvarado L."/>
            <person name="Anderson S."/>
            <person name="Berlin A."/>
            <person name="Chen Z."/>
            <person name="Freedman E."/>
            <person name="Gellesch M."/>
            <person name="Goldberg J."/>
            <person name="Green L."/>
            <person name="Griggs A."/>
            <person name="Gujja S."/>
            <person name="Heilman E.R."/>
            <person name="Heiman D."/>
            <person name="Hollinger A."/>
            <person name="Howarth C."/>
            <person name="Larson L."/>
            <person name="Mehta T."/>
            <person name="Pearson M."/>
            <person name="Roberts A."/>
            <person name="Ryan E."/>
            <person name="Saif S."/>
            <person name="Shea T."/>
            <person name="Shenoy N."/>
            <person name="Sisk P."/>
            <person name="Stolte C."/>
            <person name="Sykes S."/>
            <person name="White J."/>
            <person name="Yu Q."/>
            <person name="Coleman M.L."/>
            <person name="Huang K.H."/>
            <person name="Weigele P.R."/>
            <person name="DeFrancesco A.S."/>
            <person name="Kern S.E."/>
            <person name="Thompson L.R."/>
            <person name="Fu R."/>
            <person name="Hombeck B."/>
            <person name="Chisholm S.W."/>
            <person name="Haas B."/>
            <person name="Nusbaum C."/>
            <person name="Birren B."/>
        </authorList>
    </citation>
    <scope>NUCLEOTIDE SEQUENCE [LARGE SCALE GENOMIC DNA]</scope>
    <source>
        <strain evidence="3 4">P-RSM1</strain>
    </source>
</reference>
<dbReference type="GeneID" id="15312043"/>